<keyword evidence="5" id="KW-0732">Signal</keyword>
<keyword evidence="2" id="KW-0500">Molybdenum</keyword>
<comment type="caution">
    <text evidence="8">The sequence shown here is derived from an EMBL/GenBank/DDBJ whole genome shotgun (WGS) entry which is preliminary data.</text>
</comment>
<evidence type="ECO:0000256" key="5">
    <source>
        <dbReference type="SAM" id="SignalP"/>
    </source>
</evidence>
<proteinExistence type="predicted"/>
<evidence type="ECO:0000256" key="1">
    <source>
        <dbReference type="ARBA" id="ARBA00001924"/>
    </source>
</evidence>
<keyword evidence="9" id="KW-1185">Reference proteome</keyword>
<feature type="signal peptide" evidence="5">
    <location>
        <begin position="1"/>
        <end position="29"/>
    </location>
</feature>
<comment type="cofactor">
    <cofactor evidence="1">
        <name>Mo-molybdopterin</name>
        <dbReference type="ChEBI" id="CHEBI:71302"/>
    </cofactor>
</comment>
<dbReference type="InterPro" id="IPR008335">
    <property type="entry name" value="Mopterin_OxRdtase_euk"/>
</dbReference>
<sequence length="395" mass="43753">MMTRRRMIAGLSGSLLLGEAGLFAGHAAAAETAPPELVALSQKKPLIKRTFRPPNFETPLADLRSEFTANDAFFVRYHLAQVPEVDVRKWRLRVVGAGRTQEWSLDDLKRGFESVSIAAINQCSGNRRGLFSPRVPGVQWSYGAIGNALWTGVRLRDVLRKVGVAADSVEVVFDGADAGLLPKTPDFVKSLPVERALDENTLLAFEMNGQPLPHWNGAPARLVVPGWTATYWVKHLTEIRIVPKPYDGFWMQKAYRVPTNVFPGARFQSQERSDTTPITEMVVNSLVTSHESGARLRRGRGVEISGWAWDNGAGIAKVEFSLDGGRSWRDTTLGRDLGRFAWRGFSLPLDTTQMGPINISVRATSRDGTRQTDKLTPNPSGYHHNLIQTLQLEVV</sequence>
<dbReference type="Gene3D" id="3.90.420.10">
    <property type="entry name" value="Oxidoreductase, molybdopterin-binding domain"/>
    <property type="match status" value="1"/>
</dbReference>
<evidence type="ECO:0000256" key="3">
    <source>
        <dbReference type="ARBA" id="ARBA00022723"/>
    </source>
</evidence>
<evidence type="ECO:0000256" key="2">
    <source>
        <dbReference type="ARBA" id="ARBA00022505"/>
    </source>
</evidence>
<evidence type="ECO:0000259" key="6">
    <source>
        <dbReference type="Pfam" id="PF00174"/>
    </source>
</evidence>
<dbReference type="InterPro" id="IPR000572">
    <property type="entry name" value="OxRdtase_Mopterin-bd_dom"/>
</dbReference>
<organism evidence="8 9">
    <name type="scientific">Steroidobacter gossypii</name>
    <dbReference type="NCBI Taxonomy" id="2805490"/>
    <lineage>
        <taxon>Bacteria</taxon>
        <taxon>Pseudomonadati</taxon>
        <taxon>Pseudomonadota</taxon>
        <taxon>Gammaproteobacteria</taxon>
        <taxon>Steroidobacterales</taxon>
        <taxon>Steroidobacteraceae</taxon>
        <taxon>Steroidobacter</taxon>
    </lineage>
</organism>
<dbReference type="EMBL" id="JAEVLS010000002">
    <property type="protein sequence ID" value="MBM0104836.1"/>
    <property type="molecule type" value="Genomic_DNA"/>
</dbReference>
<gene>
    <name evidence="8" type="ORF">JM946_08755</name>
</gene>
<accession>A0ABS1WV41</accession>
<feature type="chain" id="PRO_5046195102" evidence="5">
    <location>
        <begin position="30"/>
        <end position="395"/>
    </location>
</feature>
<dbReference type="Pfam" id="PF00174">
    <property type="entry name" value="Oxidored_molyb"/>
    <property type="match status" value="1"/>
</dbReference>
<keyword evidence="3" id="KW-0479">Metal-binding</keyword>
<dbReference type="PANTHER" id="PTHR19372">
    <property type="entry name" value="SULFITE REDUCTASE"/>
    <property type="match status" value="1"/>
</dbReference>
<dbReference type="SUPFAM" id="SSF56524">
    <property type="entry name" value="Oxidoreductase molybdopterin-binding domain"/>
    <property type="match status" value="1"/>
</dbReference>
<evidence type="ECO:0000313" key="9">
    <source>
        <dbReference type="Proteomes" id="UP000661077"/>
    </source>
</evidence>
<evidence type="ECO:0000259" key="7">
    <source>
        <dbReference type="Pfam" id="PF03404"/>
    </source>
</evidence>
<keyword evidence="4" id="KW-0560">Oxidoreductase</keyword>
<name>A0ABS1WV41_9GAMM</name>
<dbReference type="RefSeq" id="WP_203166906.1">
    <property type="nucleotide sequence ID" value="NZ_JAEVLS010000002.1"/>
</dbReference>
<reference evidence="8 9" key="1">
    <citation type="journal article" date="2021" name="Int. J. Syst. Evol. Microbiol.">
        <title>Steroidobacter gossypii sp. nov., isolated from soil of cotton cropping field.</title>
        <authorList>
            <person name="Huang R."/>
            <person name="Yang S."/>
            <person name="Zhen C."/>
            <person name="Liu W."/>
        </authorList>
    </citation>
    <scope>NUCLEOTIDE SEQUENCE [LARGE SCALE GENOMIC DNA]</scope>
    <source>
        <strain evidence="8 9">S1-65</strain>
    </source>
</reference>
<evidence type="ECO:0000256" key="4">
    <source>
        <dbReference type="ARBA" id="ARBA00023002"/>
    </source>
</evidence>
<evidence type="ECO:0000313" key="8">
    <source>
        <dbReference type="EMBL" id="MBM0104836.1"/>
    </source>
</evidence>
<dbReference type="InterPro" id="IPR005066">
    <property type="entry name" value="MoCF_OxRdtse_dimer"/>
</dbReference>
<dbReference type="Proteomes" id="UP000661077">
    <property type="component" value="Unassembled WGS sequence"/>
</dbReference>
<protein>
    <submittedName>
        <fullName evidence="8">Molybdopterin-dependent oxidoreductase</fullName>
    </submittedName>
</protein>
<dbReference type="InterPro" id="IPR036374">
    <property type="entry name" value="OxRdtase_Mopterin-bd_sf"/>
</dbReference>
<dbReference type="InterPro" id="IPR014756">
    <property type="entry name" value="Ig_E-set"/>
</dbReference>
<dbReference type="SUPFAM" id="SSF81296">
    <property type="entry name" value="E set domains"/>
    <property type="match status" value="1"/>
</dbReference>
<dbReference type="Pfam" id="PF03404">
    <property type="entry name" value="Mo-co_dimer"/>
    <property type="match status" value="1"/>
</dbReference>
<dbReference type="PRINTS" id="PR00407">
    <property type="entry name" value="EUMOPTERIN"/>
</dbReference>
<feature type="domain" description="Oxidoreductase molybdopterin-binding" evidence="6">
    <location>
        <begin position="81"/>
        <end position="250"/>
    </location>
</feature>
<dbReference type="Gene3D" id="2.60.40.650">
    <property type="match status" value="1"/>
</dbReference>
<feature type="domain" description="Moybdenum cofactor oxidoreductase dimerisation" evidence="7">
    <location>
        <begin position="277"/>
        <end position="385"/>
    </location>
</feature>
<dbReference type="PANTHER" id="PTHR19372:SF7">
    <property type="entry name" value="SULFITE OXIDASE, MITOCHONDRIAL"/>
    <property type="match status" value="1"/>
</dbReference>